<dbReference type="InterPro" id="IPR001876">
    <property type="entry name" value="Znf_RanBP2"/>
</dbReference>
<evidence type="ECO:0000256" key="1">
    <source>
        <dbReference type="ARBA" id="ARBA00022723"/>
    </source>
</evidence>
<dbReference type="InterPro" id="IPR038765">
    <property type="entry name" value="Papain-like_cys_pep_sf"/>
</dbReference>
<dbReference type="Gene3D" id="3.90.70.80">
    <property type="match status" value="1"/>
</dbReference>
<dbReference type="PANTHER" id="PTHR12419:SF111">
    <property type="entry name" value="OVARIAN TUMOR DOMAIN-CONTAINING DEUBIQUITINATING ENZYME 9"/>
    <property type="match status" value="1"/>
</dbReference>
<dbReference type="EMBL" id="JAECZO010000135">
    <property type="protein sequence ID" value="KAK7198173.1"/>
    <property type="molecule type" value="Genomic_DNA"/>
</dbReference>
<keyword evidence="8" id="KW-0378">Hydrolase</keyword>
<protein>
    <submittedName>
        <fullName evidence="8">OTU-like cysteine protease</fullName>
    </submittedName>
</protein>
<dbReference type="AlphaFoldDB" id="A0AAW0EVP0"/>
<accession>A0AAW0EVP0</accession>
<dbReference type="GO" id="GO:0008270">
    <property type="term" value="F:zinc ion binding"/>
    <property type="evidence" value="ECO:0007669"/>
    <property type="project" value="UniProtKB-KW"/>
</dbReference>
<feature type="compositionally biased region" description="Basic and acidic residues" evidence="5">
    <location>
        <begin position="331"/>
        <end position="350"/>
    </location>
</feature>
<keyword evidence="3" id="KW-0862">Zinc</keyword>
<evidence type="ECO:0000313" key="9">
    <source>
        <dbReference type="Proteomes" id="UP001430356"/>
    </source>
</evidence>
<dbReference type="Proteomes" id="UP001430356">
    <property type="component" value="Unassembled WGS sequence"/>
</dbReference>
<keyword evidence="9" id="KW-1185">Reference proteome</keyword>
<evidence type="ECO:0000259" key="7">
    <source>
        <dbReference type="PROSITE" id="PS50802"/>
    </source>
</evidence>
<evidence type="ECO:0000256" key="2">
    <source>
        <dbReference type="ARBA" id="ARBA00022771"/>
    </source>
</evidence>
<proteinExistence type="predicted"/>
<feature type="compositionally biased region" description="Low complexity" evidence="5">
    <location>
        <begin position="706"/>
        <end position="716"/>
    </location>
</feature>
<evidence type="ECO:0000256" key="3">
    <source>
        <dbReference type="ARBA" id="ARBA00022833"/>
    </source>
</evidence>
<sequence>MEYLDDLLNKKVDRERLSAAADGVPFTPTVTAAAGARHVDGHGTAGSRPLASAGPRLCWLCNRTSPLRFRLQGTIHLCFTCFRASYLTLLLPLINTPARRESDAGFLRLIYNIEDDRAASVSSTGDESLASTYGEIIEPQRASFVMNSSMMRQRREEEQQQRRLSATRHAGGSGAVAAGGLTTSAKTFWNCPRCTFLNAALARECEACGFINPGTVACPVCKAHCAIGLVGSPLAKSNVMNKCVGGEPHCIWNCRECSGLNTLDGDRCSLCHQPRYWACSQCTALHHMARGEDGLRYCPTCGAYNTPDDVMVGQAKIDKEAKYAEMVTAQRDAERRRGDQDQRQHPHDGPHAVAGTTGMHADGGDEVVFGVNDADTLEERARQKQIESNERRLLSRLNRLHISRNVHKTDGNCLFSALANQLFGQPRLHYLVRSLATAYMSEHSADYSILFDGAAEWRAYLAAMKEQGTWGDELCLNAAARCFRVNIHVITSDRERWHIVFQYDQLGNSRSQRGGGGGGAGSSGGETATTAGQKAGAVANSEEPLSSSPRMKSIAAAGPPKYDGVSLFLAYLAPVHYDDITPSPVAHLQLGELLSVELNKRMRRKHSSRSAGASSNPAPPLPLASGISTAEASVITRLSGRSPAAEPVAGATRLRTDHSDSLVRSVLESSTGSNATAPLVPRSRPPSGKQDAHKGPEPPSRPPPNGLRGLPSDYSY</sequence>
<keyword evidence="8" id="KW-0645">Protease</keyword>
<dbReference type="InterPro" id="IPR003323">
    <property type="entry name" value="OTU_dom"/>
</dbReference>
<dbReference type="InterPro" id="IPR050704">
    <property type="entry name" value="Peptidase_C85-like"/>
</dbReference>
<feature type="region of interest" description="Disordered" evidence="5">
    <location>
        <begin position="510"/>
        <end position="552"/>
    </location>
</feature>
<dbReference type="GO" id="GO:0006508">
    <property type="term" value="P:proteolysis"/>
    <property type="evidence" value="ECO:0007669"/>
    <property type="project" value="UniProtKB-KW"/>
</dbReference>
<gene>
    <name evidence="8" type="ORF">NESM_000774000</name>
</gene>
<dbReference type="SUPFAM" id="SSF54001">
    <property type="entry name" value="Cysteine proteinases"/>
    <property type="match status" value="1"/>
</dbReference>
<feature type="domain" description="RanBP2-type" evidence="6">
    <location>
        <begin position="185"/>
        <end position="214"/>
    </location>
</feature>
<dbReference type="SMART" id="SM00547">
    <property type="entry name" value="ZnF_RBZ"/>
    <property type="match status" value="2"/>
</dbReference>
<dbReference type="Pfam" id="PF02338">
    <property type="entry name" value="OTU"/>
    <property type="match status" value="1"/>
</dbReference>
<organism evidence="8 9">
    <name type="scientific">Novymonas esmeraldas</name>
    <dbReference type="NCBI Taxonomy" id="1808958"/>
    <lineage>
        <taxon>Eukaryota</taxon>
        <taxon>Discoba</taxon>
        <taxon>Euglenozoa</taxon>
        <taxon>Kinetoplastea</taxon>
        <taxon>Metakinetoplastina</taxon>
        <taxon>Trypanosomatida</taxon>
        <taxon>Trypanosomatidae</taxon>
        <taxon>Novymonas</taxon>
    </lineage>
</organism>
<dbReference type="Gene3D" id="4.10.1060.10">
    <property type="entry name" value="Zinc finger, RanBP2-type"/>
    <property type="match status" value="1"/>
</dbReference>
<evidence type="ECO:0000259" key="6">
    <source>
        <dbReference type="PROSITE" id="PS50199"/>
    </source>
</evidence>
<dbReference type="PANTHER" id="PTHR12419">
    <property type="entry name" value="OTU DOMAIN CONTAINING PROTEIN"/>
    <property type="match status" value="1"/>
</dbReference>
<dbReference type="PROSITE" id="PS50802">
    <property type="entry name" value="OTU"/>
    <property type="match status" value="1"/>
</dbReference>
<comment type="caution">
    <text evidence="8">The sequence shown here is derived from an EMBL/GenBank/DDBJ whole genome shotgun (WGS) entry which is preliminary data.</text>
</comment>
<feature type="compositionally biased region" description="Gly residues" evidence="5">
    <location>
        <begin position="513"/>
        <end position="524"/>
    </location>
</feature>
<dbReference type="PROSITE" id="PS01358">
    <property type="entry name" value="ZF_RANBP2_1"/>
    <property type="match status" value="2"/>
</dbReference>
<evidence type="ECO:0000256" key="4">
    <source>
        <dbReference type="PROSITE-ProRule" id="PRU00322"/>
    </source>
</evidence>
<dbReference type="GO" id="GO:0004843">
    <property type="term" value="F:cysteine-type deubiquitinase activity"/>
    <property type="evidence" value="ECO:0007669"/>
    <property type="project" value="TreeGrafter"/>
</dbReference>
<keyword evidence="2 4" id="KW-0863">Zinc-finger</keyword>
<feature type="region of interest" description="Disordered" evidence="5">
    <location>
        <begin position="601"/>
        <end position="625"/>
    </location>
</feature>
<feature type="region of interest" description="Disordered" evidence="5">
    <location>
        <begin position="638"/>
        <end position="716"/>
    </location>
</feature>
<feature type="domain" description="OTU" evidence="7">
    <location>
        <begin position="402"/>
        <end position="583"/>
    </location>
</feature>
<dbReference type="CDD" id="cd22751">
    <property type="entry name" value="OTU_plant_OTU9-like"/>
    <property type="match status" value="1"/>
</dbReference>
<feature type="compositionally biased region" description="Polar residues" evidence="5">
    <location>
        <begin position="667"/>
        <end position="676"/>
    </location>
</feature>
<reference evidence="8 9" key="1">
    <citation type="journal article" date="2021" name="MBio">
        <title>A New Model Trypanosomatid, Novymonas esmeraldas: Genomic Perception of Its 'Candidatus Pandoraea novymonadis' Endosymbiont.</title>
        <authorList>
            <person name="Zakharova A."/>
            <person name="Saura A."/>
            <person name="Butenko A."/>
            <person name="Podesvova L."/>
            <person name="Warmusova S."/>
            <person name="Kostygov A.Y."/>
            <person name="Nenarokova A."/>
            <person name="Lukes J."/>
            <person name="Opperdoes F.R."/>
            <person name="Yurchenko V."/>
        </authorList>
    </citation>
    <scope>NUCLEOTIDE SEQUENCE [LARGE SCALE GENOMIC DNA]</scope>
    <source>
        <strain evidence="8 9">E262AT.01</strain>
    </source>
</reference>
<feature type="region of interest" description="Disordered" evidence="5">
    <location>
        <begin position="331"/>
        <end position="359"/>
    </location>
</feature>
<evidence type="ECO:0000256" key="5">
    <source>
        <dbReference type="SAM" id="MobiDB-lite"/>
    </source>
</evidence>
<name>A0AAW0EVP0_9TRYP</name>
<keyword evidence="1" id="KW-0479">Metal-binding</keyword>
<evidence type="ECO:0000313" key="8">
    <source>
        <dbReference type="EMBL" id="KAK7198173.1"/>
    </source>
</evidence>
<dbReference type="GO" id="GO:0016579">
    <property type="term" value="P:protein deubiquitination"/>
    <property type="evidence" value="ECO:0007669"/>
    <property type="project" value="TreeGrafter"/>
</dbReference>
<dbReference type="PROSITE" id="PS50199">
    <property type="entry name" value="ZF_RANBP2_2"/>
    <property type="match status" value="1"/>
</dbReference>